<dbReference type="Gramene" id="rna-AYBTSS11_LOCUS27503">
    <property type="protein sequence ID" value="CAJ1975390.1"/>
    <property type="gene ID" value="gene-AYBTSS11_LOCUS27503"/>
</dbReference>
<organism evidence="1 2">
    <name type="scientific">Sphenostylis stenocarpa</name>
    <dbReference type="NCBI Taxonomy" id="92480"/>
    <lineage>
        <taxon>Eukaryota</taxon>
        <taxon>Viridiplantae</taxon>
        <taxon>Streptophyta</taxon>
        <taxon>Embryophyta</taxon>
        <taxon>Tracheophyta</taxon>
        <taxon>Spermatophyta</taxon>
        <taxon>Magnoliopsida</taxon>
        <taxon>eudicotyledons</taxon>
        <taxon>Gunneridae</taxon>
        <taxon>Pentapetalae</taxon>
        <taxon>rosids</taxon>
        <taxon>fabids</taxon>
        <taxon>Fabales</taxon>
        <taxon>Fabaceae</taxon>
        <taxon>Papilionoideae</taxon>
        <taxon>50 kb inversion clade</taxon>
        <taxon>NPAAA clade</taxon>
        <taxon>indigoferoid/millettioid clade</taxon>
        <taxon>Phaseoleae</taxon>
        <taxon>Sphenostylis</taxon>
    </lineage>
</organism>
<dbReference type="EMBL" id="OY731406">
    <property type="protein sequence ID" value="CAJ1975390.1"/>
    <property type="molecule type" value="Genomic_DNA"/>
</dbReference>
<dbReference type="AlphaFoldDB" id="A0AA86T7I9"/>
<sequence>RRSKKVWTSGVFMFSIVPYSTTATTPFSFALAQSPEFGSKSELDPVPPLTPLFGIKEQPNYPFCGD</sequence>
<keyword evidence="2" id="KW-1185">Reference proteome</keyword>
<feature type="non-terminal residue" evidence="1">
    <location>
        <position position="66"/>
    </location>
</feature>
<accession>A0AA86T7I9</accession>
<feature type="non-terminal residue" evidence="1">
    <location>
        <position position="1"/>
    </location>
</feature>
<evidence type="ECO:0000313" key="1">
    <source>
        <dbReference type="EMBL" id="CAJ1975390.1"/>
    </source>
</evidence>
<protein>
    <submittedName>
        <fullName evidence="1">Uncharacterized protein</fullName>
    </submittedName>
</protein>
<proteinExistence type="predicted"/>
<name>A0AA86T7I9_9FABA</name>
<evidence type="ECO:0000313" key="2">
    <source>
        <dbReference type="Proteomes" id="UP001189624"/>
    </source>
</evidence>
<reference evidence="1" key="1">
    <citation type="submission" date="2023-10" db="EMBL/GenBank/DDBJ databases">
        <authorList>
            <person name="Domelevo Entfellner J.-B."/>
        </authorList>
    </citation>
    <scope>NUCLEOTIDE SEQUENCE</scope>
</reference>
<dbReference type="Proteomes" id="UP001189624">
    <property type="component" value="Chromosome 9"/>
</dbReference>
<gene>
    <name evidence="1" type="ORF">AYBTSS11_LOCUS27503</name>
</gene>